<feature type="transmembrane region" description="Helical" evidence="1">
    <location>
        <begin position="111"/>
        <end position="132"/>
    </location>
</feature>
<sequence length="438" mass="50652">MVHIFSGSQLPYLQTCNFYWSFFFVALFFTTFGYIHDSSLIWIKIISSESYSYGFLSLWIVFISYYGDVFNKLKELPLLFLAILGGIGGSLAYWSAYKLGALSISQDSDTFYLIFVFALWTIFFPLSMWLFYEEKYWEFILDKTIVFSFDKTGFNRHKSKFNEDLSQKDLTGKISLVTGGTSGIGGEVAQELSRLGSKVFVTGRNEQKGKSFKGNNSNLNFNSLDMANWHQLKNFCNKSNCFDYIVLNAGSMPDSLVLNDFSVEHQCASQLIGHYYLIDMLKKCGKINRHARIIWVSSGGIYLKKLDLDSLFHNQKYEKVSTYSNVKRAQVTLVEELSRQEIWKNVKVFSMHPGWVATYGLEEALPMFFRLMRNRLRNTKEGADTIIWLLLTEESITSGSFYFDRKIVSPYLSKNYNPTREQRISLLNKINNYIVKLL</sequence>
<organism evidence="2">
    <name type="scientific">marine metagenome</name>
    <dbReference type="NCBI Taxonomy" id="408172"/>
    <lineage>
        <taxon>unclassified sequences</taxon>
        <taxon>metagenomes</taxon>
        <taxon>ecological metagenomes</taxon>
    </lineage>
</organism>
<keyword evidence="1" id="KW-0812">Transmembrane</keyword>
<evidence type="ECO:0000313" key="2">
    <source>
        <dbReference type="EMBL" id="SVB04140.1"/>
    </source>
</evidence>
<reference evidence="2" key="1">
    <citation type="submission" date="2018-05" db="EMBL/GenBank/DDBJ databases">
        <authorList>
            <person name="Lanie J.A."/>
            <person name="Ng W.-L."/>
            <person name="Kazmierczak K.M."/>
            <person name="Andrzejewski T.M."/>
            <person name="Davidsen T.M."/>
            <person name="Wayne K.J."/>
            <person name="Tettelin H."/>
            <person name="Glass J.I."/>
            <person name="Rusch D."/>
            <person name="Podicherti R."/>
            <person name="Tsui H.-C.T."/>
            <person name="Winkler M.E."/>
        </authorList>
    </citation>
    <scope>NUCLEOTIDE SEQUENCE</scope>
</reference>
<accession>A0A382ARG4</accession>
<dbReference type="SUPFAM" id="SSF51735">
    <property type="entry name" value="NAD(P)-binding Rossmann-fold domains"/>
    <property type="match status" value="1"/>
</dbReference>
<feature type="transmembrane region" description="Helical" evidence="1">
    <location>
        <begin position="12"/>
        <end position="35"/>
    </location>
</feature>
<dbReference type="PANTHER" id="PTHR44656">
    <property type="entry name" value="DEHYDROGENASE/REDUCTASE SDR FAMILY MEMBER 12"/>
    <property type="match status" value="1"/>
</dbReference>
<keyword evidence="1" id="KW-0472">Membrane</keyword>
<name>A0A382ARG4_9ZZZZ</name>
<gene>
    <name evidence="2" type="ORF">METZ01_LOCUS156994</name>
</gene>
<keyword evidence="1" id="KW-1133">Transmembrane helix</keyword>
<dbReference type="InterPro" id="IPR002347">
    <property type="entry name" value="SDR_fam"/>
</dbReference>
<dbReference type="InterPro" id="IPR036291">
    <property type="entry name" value="NAD(P)-bd_dom_sf"/>
</dbReference>
<dbReference type="InterPro" id="IPR052992">
    <property type="entry name" value="SDR_member_12"/>
</dbReference>
<dbReference type="Gene3D" id="3.40.50.720">
    <property type="entry name" value="NAD(P)-binding Rossmann-like Domain"/>
    <property type="match status" value="1"/>
</dbReference>
<dbReference type="PANTHER" id="PTHR44656:SF7">
    <property type="entry name" value="DEHYDROGENASE_REDUCTASE SDR FAMILY MEMBER 12"/>
    <property type="match status" value="1"/>
</dbReference>
<dbReference type="Pfam" id="PF00106">
    <property type="entry name" value="adh_short"/>
    <property type="match status" value="1"/>
</dbReference>
<dbReference type="Pfam" id="PF11086">
    <property type="entry name" value="DUF2878"/>
    <property type="match status" value="1"/>
</dbReference>
<dbReference type="InterPro" id="IPR021306">
    <property type="entry name" value="DUF2878"/>
</dbReference>
<proteinExistence type="predicted"/>
<evidence type="ECO:0000256" key="1">
    <source>
        <dbReference type="SAM" id="Phobius"/>
    </source>
</evidence>
<dbReference type="PRINTS" id="PR00081">
    <property type="entry name" value="GDHRDH"/>
</dbReference>
<feature type="transmembrane region" description="Helical" evidence="1">
    <location>
        <begin position="78"/>
        <end position="96"/>
    </location>
</feature>
<dbReference type="EMBL" id="UINC01026525">
    <property type="protein sequence ID" value="SVB04140.1"/>
    <property type="molecule type" value="Genomic_DNA"/>
</dbReference>
<dbReference type="AlphaFoldDB" id="A0A382ARG4"/>
<feature type="transmembrane region" description="Helical" evidence="1">
    <location>
        <begin position="41"/>
        <end position="66"/>
    </location>
</feature>
<protein>
    <submittedName>
        <fullName evidence="2">Uncharacterized protein</fullName>
    </submittedName>
</protein>